<feature type="compositionally biased region" description="Low complexity" evidence="2">
    <location>
        <begin position="1"/>
        <end position="13"/>
    </location>
</feature>
<feature type="region of interest" description="Disordered" evidence="2">
    <location>
        <begin position="1"/>
        <end position="22"/>
    </location>
</feature>
<comment type="caution">
    <text evidence="3">The sequence shown here is derived from an EMBL/GenBank/DDBJ whole genome shotgun (WGS) entry which is preliminary data.</text>
</comment>
<feature type="region of interest" description="Disordered" evidence="2">
    <location>
        <begin position="160"/>
        <end position="199"/>
    </location>
</feature>
<evidence type="ECO:0000256" key="2">
    <source>
        <dbReference type="SAM" id="MobiDB-lite"/>
    </source>
</evidence>
<name>A0A9P9AL84_9HYPO</name>
<dbReference type="OrthoDB" id="5108945at2759"/>
<evidence type="ECO:0000313" key="3">
    <source>
        <dbReference type="EMBL" id="KAH6874185.1"/>
    </source>
</evidence>
<organism evidence="3 4">
    <name type="scientific">Thelonectria olida</name>
    <dbReference type="NCBI Taxonomy" id="1576542"/>
    <lineage>
        <taxon>Eukaryota</taxon>
        <taxon>Fungi</taxon>
        <taxon>Dikarya</taxon>
        <taxon>Ascomycota</taxon>
        <taxon>Pezizomycotina</taxon>
        <taxon>Sordariomycetes</taxon>
        <taxon>Hypocreomycetidae</taxon>
        <taxon>Hypocreales</taxon>
        <taxon>Nectriaceae</taxon>
        <taxon>Thelonectria</taxon>
    </lineage>
</organism>
<reference evidence="3 4" key="1">
    <citation type="journal article" date="2021" name="Nat. Commun.">
        <title>Genetic determinants of endophytism in the Arabidopsis root mycobiome.</title>
        <authorList>
            <person name="Mesny F."/>
            <person name="Miyauchi S."/>
            <person name="Thiergart T."/>
            <person name="Pickel B."/>
            <person name="Atanasova L."/>
            <person name="Karlsson M."/>
            <person name="Huettel B."/>
            <person name="Barry K.W."/>
            <person name="Haridas S."/>
            <person name="Chen C."/>
            <person name="Bauer D."/>
            <person name="Andreopoulos W."/>
            <person name="Pangilinan J."/>
            <person name="LaButti K."/>
            <person name="Riley R."/>
            <person name="Lipzen A."/>
            <person name="Clum A."/>
            <person name="Drula E."/>
            <person name="Henrissat B."/>
            <person name="Kohler A."/>
            <person name="Grigoriev I.V."/>
            <person name="Martin F.M."/>
            <person name="Hacquard S."/>
        </authorList>
    </citation>
    <scope>NUCLEOTIDE SEQUENCE [LARGE SCALE GENOMIC DNA]</scope>
    <source>
        <strain evidence="3 4">MPI-CAGE-CH-0241</strain>
    </source>
</reference>
<feature type="non-terminal residue" evidence="3">
    <location>
        <position position="199"/>
    </location>
</feature>
<evidence type="ECO:0000256" key="1">
    <source>
        <dbReference type="SAM" id="Coils"/>
    </source>
</evidence>
<dbReference type="EMBL" id="JAGPYM010000041">
    <property type="protein sequence ID" value="KAH6874185.1"/>
    <property type="molecule type" value="Genomic_DNA"/>
</dbReference>
<keyword evidence="1" id="KW-0175">Coiled coil</keyword>
<sequence>MTSAEEAAAWEAPPADEHKSVWDETERNFWSNLRQRQDADQAVADREFRRATTDLKTELGDLTRQRSQLSDLQQRLAKDLAKVDEELASVTDSCEEKADKLNRLEQKYHDVQQARVETCQKVVKTMRSFFRQKKDEDPDEENTHQFDLVSLASLPATRLDQPLVNGTSGRGIVDTRPTTNGTPTNGITAADGTPMEGIE</sequence>
<keyword evidence="4" id="KW-1185">Reference proteome</keyword>
<feature type="coiled-coil region" evidence="1">
    <location>
        <begin position="87"/>
        <end position="114"/>
    </location>
</feature>
<dbReference type="Proteomes" id="UP000777438">
    <property type="component" value="Unassembled WGS sequence"/>
</dbReference>
<dbReference type="AlphaFoldDB" id="A0A9P9AL84"/>
<accession>A0A9P9AL84</accession>
<evidence type="ECO:0000313" key="4">
    <source>
        <dbReference type="Proteomes" id="UP000777438"/>
    </source>
</evidence>
<protein>
    <submittedName>
        <fullName evidence="3">Uncharacterized protein</fullName>
    </submittedName>
</protein>
<gene>
    <name evidence="3" type="ORF">B0T10DRAFT_522050</name>
</gene>
<proteinExistence type="predicted"/>
<feature type="compositionally biased region" description="Low complexity" evidence="2">
    <location>
        <begin position="175"/>
        <end position="188"/>
    </location>
</feature>